<dbReference type="InterPro" id="IPR015760">
    <property type="entry name" value="TIF_IF2"/>
</dbReference>
<dbReference type="InterPro" id="IPR005225">
    <property type="entry name" value="Small_GTP-bd"/>
</dbReference>
<dbReference type="GO" id="GO:0005525">
    <property type="term" value="F:GTP binding"/>
    <property type="evidence" value="ECO:0007669"/>
    <property type="project" value="UniProtKB-KW"/>
</dbReference>
<dbReference type="Proteomes" id="UP000267469">
    <property type="component" value="Unassembled WGS sequence"/>
</dbReference>
<feature type="binding site" evidence="7">
    <location>
        <begin position="567"/>
        <end position="570"/>
    </location>
    <ligand>
        <name>GTP</name>
        <dbReference type="ChEBI" id="CHEBI:37565"/>
    </ligand>
</feature>
<keyword evidence="5 7" id="KW-0648">Protein biosynthesis</keyword>
<organism evidence="11 12">
    <name type="scientific">Sinomicrobium pectinilyticum</name>
    <dbReference type="NCBI Taxonomy" id="1084421"/>
    <lineage>
        <taxon>Bacteria</taxon>
        <taxon>Pseudomonadati</taxon>
        <taxon>Bacteroidota</taxon>
        <taxon>Flavobacteriia</taxon>
        <taxon>Flavobacteriales</taxon>
        <taxon>Flavobacteriaceae</taxon>
        <taxon>Sinomicrobium</taxon>
    </lineage>
</organism>
<feature type="compositionally biased region" description="Basic and acidic residues" evidence="9">
    <location>
        <begin position="58"/>
        <end position="100"/>
    </location>
</feature>
<dbReference type="GO" id="GO:0005737">
    <property type="term" value="C:cytoplasm"/>
    <property type="evidence" value="ECO:0007669"/>
    <property type="project" value="UniProtKB-SubCell"/>
</dbReference>
<dbReference type="Gene3D" id="2.40.30.10">
    <property type="entry name" value="Translation factors"/>
    <property type="match status" value="2"/>
</dbReference>
<feature type="binding site" evidence="7">
    <location>
        <begin position="466"/>
        <end position="473"/>
    </location>
    <ligand>
        <name>GTP</name>
        <dbReference type="ChEBI" id="CHEBI:37565"/>
    </ligand>
</feature>
<feature type="compositionally biased region" description="Basic and acidic residues" evidence="9">
    <location>
        <begin position="244"/>
        <end position="255"/>
    </location>
</feature>
<comment type="caution">
    <text evidence="11">The sequence shown here is derived from an EMBL/GenBank/DDBJ whole genome shotgun (WGS) entry which is preliminary data.</text>
</comment>
<dbReference type="PANTHER" id="PTHR43381:SF5">
    <property type="entry name" value="TR-TYPE G DOMAIN-CONTAINING PROTEIN"/>
    <property type="match status" value="1"/>
</dbReference>
<evidence type="ECO:0000256" key="2">
    <source>
        <dbReference type="ARBA" id="ARBA00020675"/>
    </source>
</evidence>
<dbReference type="GO" id="GO:0003924">
    <property type="term" value="F:GTPase activity"/>
    <property type="evidence" value="ECO:0007669"/>
    <property type="project" value="UniProtKB-UniRule"/>
</dbReference>
<dbReference type="CDD" id="cd01887">
    <property type="entry name" value="IF2_eIF5B"/>
    <property type="match status" value="1"/>
</dbReference>
<dbReference type="Gene3D" id="3.40.50.10050">
    <property type="entry name" value="Translation initiation factor IF- 2, domain 3"/>
    <property type="match status" value="1"/>
</dbReference>
<dbReference type="PROSITE" id="PS51722">
    <property type="entry name" value="G_TR_2"/>
    <property type="match status" value="1"/>
</dbReference>
<dbReference type="InterPro" id="IPR053905">
    <property type="entry name" value="EF-G-like_DII"/>
</dbReference>
<dbReference type="EMBL" id="RJTM01000011">
    <property type="protein sequence ID" value="RNL93516.1"/>
    <property type="molecule type" value="Genomic_DNA"/>
</dbReference>
<evidence type="ECO:0000256" key="5">
    <source>
        <dbReference type="ARBA" id="ARBA00022917"/>
    </source>
</evidence>
<dbReference type="InterPro" id="IPR000795">
    <property type="entry name" value="T_Tr_GTP-bd_dom"/>
</dbReference>
<evidence type="ECO:0000259" key="10">
    <source>
        <dbReference type="PROSITE" id="PS51722"/>
    </source>
</evidence>
<dbReference type="InterPro" id="IPR044145">
    <property type="entry name" value="IF2_II"/>
</dbReference>
<comment type="subcellular location">
    <subcellularLocation>
        <location evidence="7">Cytoplasm</location>
    </subcellularLocation>
</comment>
<dbReference type="FunFam" id="3.40.50.300:FF:000019">
    <property type="entry name" value="Translation initiation factor IF-2"/>
    <property type="match status" value="1"/>
</dbReference>
<comment type="function">
    <text evidence="7 8">One of the essential components for the initiation of protein synthesis. Protects formylmethionyl-tRNA from spontaneous hydrolysis and promotes its binding to the 30S ribosomal subunits. Also involved in the hydrolysis of GTP during the formation of the 70S ribosomal complex.</text>
</comment>
<dbReference type="InterPro" id="IPR036925">
    <property type="entry name" value="TIF_IF2_dom3_sf"/>
</dbReference>
<evidence type="ECO:0000256" key="8">
    <source>
        <dbReference type="RuleBase" id="RU000644"/>
    </source>
</evidence>
<feature type="compositionally biased region" description="Basic residues" evidence="9">
    <location>
        <begin position="346"/>
        <end position="355"/>
    </location>
</feature>
<evidence type="ECO:0000256" key="1">
    <source>
        <dbReference type="ARBA" id="ARBA00007733"/>
    </source>
</evidence>
<feature type="compositionally biased region" description="Basic and acidic residues" evidence="9">
    <location>
        <begin position="356"/>
        <end position="367"/>
    </location>
</feature>
<feature type="compositionally biased region" description="Low complexity" evidence="9">
    <location>
        <begin position="132"/>
        <end position="152"/>
    </location>
</feature>
<name>A0A3N0F060_SINP1</name>
<dbReference type="Pfam" id="PF04760">
    <property type="entry name" value="IF2_N"/>
    <property type="match status" value="1"/>
</dbReference>
<dbReference type="InterPro" id="IPR023115">
    <property type="entry name" value="TIF_IF2_dom3"/>
</dbReference>
<proteinExistence type="inferred from homology"/>
<dbReference type="CDD" id="cd03692">
    <property type="entry name" value="mtIF2_IVc"/>
    <property type="match status" value="1"/>
</dbReference>
<sequence length="959" mass="105802">MAENATLRLNKVLRELNISLDRAVEHLSSKGYDVDARPTTKISNEVYQVLLEEFQTDKSKKVASKEVGEEKRKEKEAIRQELEREQEMKRKAQEQQEIIKAKASLSGPKTVGKIDLDPKKTEENKTEETPEANEAATPPAETTGNAPEAPETTESKAEETVTSDEKKETVEKSAPADTGKVEKEQQQPVVPEKEKEVKQEKVPEKEKPESKEEKKTQKVIVQDEEVESEKLTTQYQKLSGPKMTGEKIDLSQFDKPKKKKPAAQGGDDKQAGTGNNNKDRKRKRKRISKDGPGGNFTQGNKQGGSNFRKKGKPGISKPAISKVEPTDEEVQKQVRETLEKLQGKSSKSKGAKYRREKRDFHRQKSEEDMAQQELDSKVLKVTEFVTVAEVATMMNVPTTNIISACMSLGIMVTMNQRLDAETLSIVAEEFGYEVEFVTADIEESIVEQEDNPEDLEARAPIVTVMGHVDHGKTSLLDYIREENVIAGESGGITQHIGAYGVSLPDGQRITFLDTPGHEAFTAMRARGAQVTDLAIIVIAADDDVMPQTKEAISHAQAAGVPIVFAINKVDKPTANPDKIKERLASMNLLVEDWGGKVQSQDISAKTGLGVTELLEKVLLEAEILELKANPDKAANGTVVEAFLDKGRGYVATILVQGGTLRVGDYVLAGKHSGKVKAMHDERGNLIKEAGPSTPISILGLDGAPQAGDKFHVFEDEKEAKQIAAKRTQLQREQSVRTQRHITLDEIGRRIALGDFKELNIILKGDVDGSVEALTDSFQKLSTDEIQINIIHKAVGPITESDVLLASASDAIIIGFNVRPMGNARSIADKEEIDIRTYSIIYDAINDLKDAMEGMLSPEMKEEITGTAEIRETFKISKVGTIAGCMVTDGKIYRNSGIRLIRDGVVIFTGELSSLKRFKDDVKEVSKGYDCGMQVKNYNDIKEGDIIEAFQEVEVKKKLK</sequence>
<dbReference type="NCBIfam" id="TIGR00487">
    <property type="entry name" value="IF-2"/>
    <property type="match status" value="1"/>
</dbReference>
<keyword evidence="12" id="KW-1185">Reference proteome</keyword>
<gene>
    <name evidence="7" type="primary">infB</name>
    <name evidence="11" type="ORF">ED312_02525</name>
</gene>
<evidence type="ECO:0000256" key="3">
    <source>
        <dbReference type="ARBA" id="ARBA00022540"/>
    </source>
</evidence>
<evidence type="ECO:0000313" key="11">
    <source>
        <dbReference type="EMBL" id="RNL93516.1"/>
    </source>
</evidence>
<feature type="compositionally biased region" description="Basic and acidic residues" evidence="9">
    <location>
        <begin position="329"/>
        <end position="342"/>
    </location>
</feature>
<comment type="caution">
    <text evidence="7">Lacks conserved residue(s) required for the propagation of feature annotation.</text>
</comment>
<dbReference type="FunFam" id="2.40.30.10:FF:000007">
    <property type="entry name" value="Translation initiation factor IF-2"/>
    <property type="match status" value="1"/>
</dbReference>
<dbReference type="SUPFAM" id="SSF52156">
    <property type="entry name" value="Initiation factor IF2/eIF5b, domain 3"/>
    <property type="match status" value="1"/>
</dbReference>
<dbReference type="InterPro" id="IPR027417">
    <property type="entry name" value="P-loop_NTPase"/>
</dbReference>
<dbReference type="AlphaFoldDB" id="A0A3N0F060"/>
<feature type="compositionally biased region" description="Basic and acidic residues" evidence="9">
    <location>
        <begin position="112"/>
        <end position="128"/>
    </location>
</feature>
<dbReference type="InterPro" id="IPR009000">
    <property type="entry name" value="Transl_B-barrel_sf"/>
</dbReference>
<evidence type="ECO:0000256" key="7">
    <source>
        <dbReference type="HAMAP-Rule" id="MF_00100"/>
    </source>
</evidence>
<dbReference type="Gene3D" id="3.40.50.300">
    <property type="entry name" value="P-loop containing nucleotide triphosphate hydrolases"/>
    <property type="match status" value="1"/>
</dbReference>
<dbReference type="NCBIfam" id="TIGR00231">
    <property type="entry name" value="small_GTP"/>
    <property type="match status" value="1"/>
</dbReference>
<keyword evidence="7" id="KW-0963">Cytoplasm</keyword>
<dbReference type="HAMAP" id="MF_00100_B">
    <property type="entry name" value="IF_2_B"/>
    <property type="match status" value="1"/>
</dbReference>
<dbReference type="Pfam" id="PF22042">
    <property type="entry name" value="EF-G_D2"/>
    <property type="match status" value="1"/>
</dbReference>
<dbReference type="InterPro" id="IPR006847">
    <property type="entry name" value="IF2_N"/>
</dbReference>
<dbReference type="CDD" id="cd03702">
    <property type="entry name" value="IF2_mtIF2_II"/>
    <property type="match status" value="1"/>
</dbReference>
<dbReference type="FunFam" id="2.40.30.10:FF:000008">
    <property type="entry name" value="Translation initiation factor IF-2"/>
    <property type="match status" value="1"/>
</dbReference>
<feature type="compositionally biased region" description="Basic and acidic residues" evidence="9">
    <location>
        <begin position="153"/>
        <end position="171"/>
    </location>
</feature>
<keyword evidence="6 7" id="KW-0342">GTP-binding</keyword>
<protein>
    <recommendedName>
        <fullName evidence="2 7">Translation initiation factor IF-2</fullName>
    </recommendedName>
</protein>
<evidence type="ECO:0000256" key="4">
    <source>
        <dbReference type="ARBA" id="ARBA00022741"/>
    </source>
</evidence>
<evidence type="ECO:0000256" key="9">
    <source>
        <dbReference type="SAM" id="MobiDB-lite"/>
    </source>
</evidence>
<reference evidence="11 12" key="1">
    <citation type="submission" date="2018-10" db="EMBL/GenBank/DDBJ databases">
        <title>Sinomicrobium pectinilyticum sp. nov., a pectinase-producing bacterium isolated from alkaline and saline soil, and emended description of the genus Sinomicrobium.</title>
        <authorList>
            <person name="Cheng B."/>
            <person name="Li C."/>
            <person name="Lai Q."/>
            <person name="Du M."/>
            <person name="Shao Z."/>
            <person name="Xu P."/>
            <person name="Yang C."/>
        </authorList>
    </citation>
    <scope>NUCLEOTIDE SEQUENCE [LARGE SCALE GENOMIC DNA]</scope>
    <source>
        <strain evidence="11 12">5DNS001</strain>
    </source>
</reference>
<evidence type="ECO:0000256" key="6">
    <source>
        <dbReference type="ARBA" id="ARBA00023134"/>
    </source>
</evidence>
<dbReference type="Pfam" id="PF00009">
    <property type="entry name" value="GTP_EFTU"/>
    <property type="match status" value="1"/>
</dbReference>
<feature type="region of interest" description="Disordered" evidence="9">
    <location>
        <begin position="58"/>
        <end position="371"/>
    </location>
</feature>
<dbReference type="GO" id="GO:0003743">
    <property type="term" value="F:translation initiation factor activity"/>
    <property type="evidence" value="ECO:0007669"/>
    <property type="project" value="UniProtKB-UniRule"/>
</dbReference>
<accession>A0A3N0F060</accession>
<keyword evidence="3 7" id="KW-0396">Initiation factor</keyword>
<dbReference type="Pfam" id="PF11987">
    <property type="entry name" value="IF-2"/>
    <property type="match status" value="1"/>
</dbReference>
<comment type="similarity">
    <text evidence="1 7 8">Belongs to the TRAFAC class translation factor GTPase superfamily. Classic translation factor GTPase family. IF-2 subfamily.</text>
</comment>
<feature type="compositionally biased region" description="Basic and acidic residues" evidence="9">
    <location>
        <begin position="179"/>
        <end position="216"/>
    </location>
</feature>
<dbReference type="SUPFAM" id="SSF52540">
    <property type="entry name" value="P-loop containing nucleoside triphosphate hydrolases"/>
    <property type="match status" value="1"/>
</dbReference>
<dbReference type="InterPro" id="IPR000178">
    <property type="entry name" value="TF_IF2_bacterial-like"/>
</dbReference>
<dbReference type="PROSITE" id="PS01176">
    <property type="entry name" value="IF2"/>
    <property type="match status" value="1"/>
</dbReference>
<dbReference type="FunFam" id="3.40.50.10050:FF:000001">
    <property type="entry name" value="Translation initiation factor IF-2"/>
    <property type="match status" value="1"/>
</dbReference>
<dbReference type="SUPFAM" id="SSF50447">
    <property type="entry name" value="Translation proteins"/>
    <property type="match status" value="2"/>
</dbReference>
<evidence type="ECO:0000313" key="12">
    <source>
        <dbReference type="Proteomes" id="UP000267469"/>
    </source>
</evidence>
<dbReference type="RefSeq" id="WP_123214427.1">
    <property type="nucleotide sequence ID" value="NZ_RJTM01000011.1"/>
</dbReference>
<dbReference type="OrthoDB" id="9811804at2"/>
<feature type="binding site" evidence="7">
    <location>
        <begin position="513"/>
        <end position="517"/>
    </location>
    <ligand>
        <name>GTP</name>
        <dbReference type="ChEBI" id="CHEBI:37565"/>
    </ligand>
</feature>
<keyword evidence="4 7" id="KW-0547">Nucleotide-binding</keyword>
<dbReference type="PANTHER" id="PTHR43381">
    <property type="entry name" value="TRANSLATION INITIATION FACTOR IF-2-RELATED"/>
    <property type="match status" value="1"/>
</dbReference>
<feature type="domain" description="Tr-type G" evidence="10">
    <location>
        <begin position="457"/>
        <end position="625"/>
    </location>
</feature>